<keyword evidence="4 10" id="KW-0347">Helicase</keyword>
<keyword evidence="2 10" id="KW-0547">Nucleotide-binding</keyword>
<keyword evidence="5 10" id="KW-0067">ATP-binding</keyword>
<dbReference type="EC" id="5.6.2.4" evidence="8"/>
<evidence type="ECO:0000256" key="7">
    <source>
        <dbReference type="ARBA" id="ARBA00034617"/>
    </source>
</evidence>
<dbReference type="Gene3D" id="1.10.10.160">
    <property type="match status" value="1"/>
</dbReference>
<evidence type="ECO:0000313" key="13">
    <source>
        <dbReference type="Proteomes" id="UP000017174"/>
    </source>
</evidence>
<dbReference type="CDD" id="cd17932">
    <property type="entry name" value="DEXQc_UvrD"/>
    <property type="match status" value="1"/>
</dbReference>
<dbReference type="PATRIC" id="fig|888019.4.peg.248"/>
<dbReference type="InterPro" id="IPR000212">
    <property type="entry name" value="DNA_helicase_UvrD/REP"/>
</dbReference>
<dbReference type="GO" id="GO:0003677">
    <property type="term" value="F:DNA binding"/>
    <property type="evidence" value="ECO:0007669"/>
    <property type="project" value="InterPro"/>
</dbReference>
<dbReference type="SUPFAM" id="SSF52540">
    <property type="entry name" value="P-loop containing nucleoside triphosphate hydrolases"/>
    <property type="match status" value="1"/>
</dbReference>
<evidence type="ECO:0000259" key="11">
    <source>
        <dbReference type="PROSITE" id="PS51198"/>
    </source>
</evidence>
<evidence type="ECO:0000256" key="10">
    <source>
        <dbReference type="PROSITE-ProRule" id="PRU00560"/>
    </source>
</evidence>
<organism evidence="12 13">
    <name type="scientific">Rothia aeria F0184</name>
    <dbReference type="NCBI Taxonomy" id="888019"/>
    <lineage>
        <taxon>Bacteria</taxon>
        <taxon>Bacillati</taxon>
        <taxon>Actinomycetota</taxon>
        <taxon>Actinomycetes</taxon>
        <taxon>Micrococcales</taxon>
        <taxon>Micrococcaceae</taxon>
        <taxon>Rothia</taxon>
    </lineage>
</organism>
<keyword evidence="6" id="KW-0413">Isomerase</keyword>
<comment type="catalytic activity">
    <reaction evidence="9">
        <text>ATP + H2O = ADP + phosphate + H(+)</text>
        <dbReference type="Rhea" id="RHEA:13065"/>
        <dbReference type="ChEBI" id="CHEBI:15377"/>
        <dbReference type="ChEBI" id="CHEBI:15378"/>
        <dbReference type="ChEBI" id="CHEBI:30616"/>
        <dbReference type="ChEBI" id="CHEBI:43474"/>
        <dbReference type="ChEBI" id="CHEBI:456216"/>
        <dbReference type="EC" id="5.6.2.4"/>
    </reaction>
</comment>
<sequence>MMVGQMLNKLDNEQEAAINAVGNVLLIACPGSGKTHTLVNKVAKELSAIETHREFIIAITYTNNAAEEMKIRIKKMGIDVSQLWVGTIHSFCLEWILRPYSMYTESLSGKFEIIDEKKQELIIEKFMPENFSRKDLDNVKKFLNDYRVHKIAGEFLSGGDFKDRNMEKCVEKYREYLNNNNMVDFHSILEYSLEILSCNNFISENLSNIFPLIAIDEYQDTNILQYLILSKIAKGGKTRLFVVGDPNQGIYTNTENVIFGKSDLERLMGGGFAEHVLINNYRSSSKIVEYSKKYMVERVDMVSSGNLCGYNSEIRYLNYLEKDIDDFDISEKIKEIVEYNINILNIDPSEICILAPWWSHLAPLAQSLGDKLPNISVDGVRASAFWDVKKNVWYKISRLAFTEPSIELYRKRLFWAQEFLDQIAKDFGYVNNLIAPIDLLDVSNEIRSILAEKWIGNQRAESYLRDFFKQIIEYMEVKPPVLNMLEESVNLFFEGFRCKVESVKNIDIGSLEACKKVFNPGQGIKISTIHGVKGEEYDTVILFAALNGFIPHYTVPANKAKNNAKKLLYVTASRARKNLWIISEKREFYGSCKLPCEYVEKP</sequence>
<evidence type="ECO:0000256" key="5">
    <source>
        <dbReference type="ARBA" id="ARBA00022840"/>
    </source>
</evidence>
<dbReference type="InterPro" id="IPR014017">
    <property type="entry name" value="DNA_helicase_UvrD-like_C"/>
</dbReference>
<evidence type="ECO:0000256" key="9">
    <source>
        <dbReference type="ARBA" id="ARBA00048988"/>
    </source>
</evidence>
<feature type="binding site" evidence="10">
    <location>
        <begin position="28"/>
        <end position="35"/>
    </location>
    <ligand>
        <name>ATP</name>
        <dbReference type="ChEBI" id="CHEBI:30616"/>
    </ligand>
</feature>
<feature type="domain" description="UvrD-like helicase ATP-binding" evidence="11">
    <location>
        <begin position="7"/>
        <end position="284"/>
    </location>
</feature>
<accession>U7V7A3</accession>
<dbReference type="InterPro" id="IPR013986">
    <property type="entry name" value="DExx_box_DNA_helicase_dom_sf"/>
</dbReference>
<reference evidence="12 13" key="1">
    <citation type="submission" date="2013-08" db="EMBL/GenBank/DDBJ databases">
        <authorList>
            <person name="Weinstock G."/>
            <person name="Sodergren E."/>
            <person name="Wylie T."/>
            <person name="Fulton L."/>
            <person name="Fulton R."/>
            <person name="Fronick C."/>
            <person name="O'Laughlin M."/>
            <person name="Godfrey J."/>
            <person name="Miner T."/>
            <person name="Herter B."/>
            <person name="Appelbaum E."/>
            <person name="Cordes M."/>
            <person name="Lek S."/>
            <person name="Wollam A."/>
            <person name="Pepin K.H."/>
            <person name="Palsikar V.B."/>
            <person name="Mitreva M."/>
            <person name="Wilson R.K."/>
        </authorList>
    </citation>
    <scope>NUCLEOTIDE SEQUENCE [LARGE SCALE GENOMIC DNA]</scope>
    <source>
        <strain evidence="12 13">F0184</strain>
    </source>
</reference>
<name>U7V7A3_9MICC</name>
<dbReference type="PROSITE" id="PS51198">
    <property type="entry name" value="UVRD_HELICASE_ATP_BIND"/>
    <property type="match status" value="1"/>
</dbReference>
<dbReference type="InterPro" id="IPR014016">
    <property type="entry name" value="UvrD-like_ATP-bd"/>
</dbReference>
<comment type="catalytic activity">
    <reaction evidence="7">
        <text>Couples ATP hydrolysis with the unwinding of duplex DNA by translocating in the 3'-5' direction.</text>
        <dbReference type="EC" id="5.6.2.4"/>
    </reaction>
</comment>
<evidence type="ECO:0000256" key="3">
    <source>
        <dbReference type="ARBA" id="ARBA00022801"/>
    </source>
</evidence>
<evidence type="ECO:0000256" key="4">
    <source>
        <dbReference type="ARBA" id="ARBA00022806"/>
    </source>
</evidence>
<dbReference type="GO" id="GO:0005829">
    <property type="term" value="C:cytosol"/>
    <property type="evidence" value="ECO:0007669"/>
    <property type="project" value="TreeGrafter"/>
</dbReference>
<evidence type="ECO:0000256" key="6">
    <source>
        <dbReference type="ARBA" id="ARBA00023235"/>
    </source>
</evidence>
<dbReference type="GO" id="GO:0000725">
    <property type="term" value="P:recombinational repair"/>
    <property type="evidence" value="ECO:0007669"/>
    <property type="project" value="TreeGrafter"/>
</dbReference>
<comment type="caution">
    <text evidence="12">The sequence shown here is derived from an EMBL/GenBank/DDBJ whole genome shotgun (WGS) entry which is preliminary data.</text>
</comment>
<evidence type="ECO:0000256" key="2">
    <source>
        <dbReference type="ARBA" id="ARBA00022741"/>
    </source>
</evidence>
<dbReference type="GO" id="GO:0043138">
    <property type="term" value="F:3'-5' DNA helicase activity"/>
    <property type="evidence" value="ECO:0007669"/>
    <property type="project" value="UniProtKB-EC"/>
</dbReference>
<dbReference type="AlphaFoldDB" id="U7V7A3"/>
<dbReference type="Pfam" id="PF13361">
    <property type="entry name" value="UvrD_C"/>
    <property type="match status" value="1"/>
</dbReference>
<gene>
    <name evidence="12" type="ORF">HMPREF0742_00296</name>
</gene>
<dbReference type="InterPro" id="IPR027417">
    <property type="entry name" value="P-loop_NTPase"/>
</dbReference>
<dbReference type="Proteomes" id="UP000017174">
    <property type="component" value="Unassembled WGS sequence"/>
</dbReference>
<dbReference type="HOGENOM" id="CLU_004585_6_5_11"/>
<protein>
    <recommendedName>
        <fullName evidence="8">DNA 3'-5' helicase</fullName>
        <ecNumber evidence="8">5.6.2.4</ecNumber>
    </recommendedName>
</protein>
<dbReference type="Gene3D" id="3.40.50.300">
    <property type="entry name" value="P-loop containing nucleotide triphosphate hydrolases"/>
    <property type="match status" value="2"/>
</dbReference>
<comment type="similarity">
    <text evidence="1">Belongs to the helicase family. UvrD subfamily.</text>
</comment>
<keyword evidence="3 10" id="KW-0378">Hydrolase</keyword>
<dbReference type="GO" id="GO:0016887">
    <property type="term" value="F:ATP hydrolysis activity"/>
    <property type="evidence" value="ECO:0007669"/>
    <property type="project" value="RHEA"/>
</dbReference>
<dbReference type="Pfam" id="PF00580">
    <property type="entry name" value="UvrD-helicase"/>
    <property type="match status" value="1"/>
</dbReference>
<dbReference type="PANTHER" id="PTHR11070">
    <property type="entry name" value="UVRD / RECB / PCRA DNA HELICASE FAMILY MEMBER"/>
    <property type="match status" value="1"/>
</dbReference>
<dbReference type="EMBL" id="AXZG01000010">
    <property type="protein sequence ID" value="ERT67391.1"/>
    <property type="molecule type" value="Genomic_DNA"/>
</dbReference>
<evidence type="ECO:0000256" key="1">
    <source>
        <dbReference type="ARBA" id="ARBA00009922"/>
    </source>
</evidence>
<dbReference type="PANTHER" id="PTHR11070:SF67">
    <property type="entry name" value="DNA 3'-5' HELICASE"/>
    <property type="match status" value="1"/>
</dbReference>
<proteinExistence type="inferred from homology"/>
<dbReference type="GO" id="GO:0005524">
    <property type="term" value="F:ATP binding"/>
    <property type="evidence" value="ECO:0007669"/>
    <property type="project" value="UniProtKB-UniRule"/>
</dbReference>
<evidence type="ECO:0000313" key="12">
    <source>
        <dbReference type="EMBL" id="ERT67391.1"/>
    </source>
</evidence>
<evidence type="ECO:0000256" key="8">
    <source>
        <dbReference type="ARBA" id="ARBA00034808"/>
    </source>
</evidence>